<feature type="region of interest" description="Disordered" evidence="1">
    <location>
        <begin position="75"/>
        <end position="134"/>
    </location>
</feature>
<sequence>MTITKMMKPMIDILNSLNRKLLSTILLSSPAIMLPLRVKDWDRALVESTAATLLDEESNIPACCTQNTRPAITTQFKPSNASSLPLPKEPAESQPTNAHVVEEHTESQPTNSPVLEEPAETQHKMTPKITGRGSSWLQKESWTQLGYQSHQRFGGLPYGQLQGEGIGMENLHVEPSQHQPPHGNVH</sequence>
<gene>
    <name evidence="2" type="ORF">KIW84_075341</name>
</gene>
<evidence type="ECO:0000313" key="3">
    <source>
        <dbReference type="Proteomes" id="UP001058974"/>
    </source>
</evidence>
<dbReference type="AlphaFoldDB" id="A0A9D4VTG2"/>
<evidence type="ECO:0000256" key="1">
    <source>
        <dbReference type="SAM" id="MobiDB-lite"/>
    </source>
</evidence>
<name>A0A9D4VTG2_PEA</name>
<evidence type="ECO:0000313" key="2">
    <source>
        <dbReference type="EMBL" id="KAI5389984.1"/>
    </source>
</evidence>
<dbReference type="EMBL" id="JAMSHJ010000007">
    <property type="protein sequence ID" value="KAI5389984.1"/>
    <property type="molecule type" value="Genomic_DNA"/>
</dbReference>
<protein>
    <submittedName>
        <fullName evidence="2">Uncharacterized protein</fullName>
    </submittedName>
</protein>
<comment type="caution">
    <text evidence="2">The sequence shown here is derived from an EMBL/GenBank/DDBJ whole genome shotgun (WGS) entry which is preliminary data.</text>
</comment>
<proteinExistence type="predicted"/>
<dbReference type="Gramene" id="Psat07G0534100-T1">
    <property type="protein sequence ID" value="KAI5389984.1"/>
    <property type="gene ID" value="KIW84_075341"/>
</dbReference>
<reference evidence="2 3" key="1">
    <citation type="journal article" date="2022" name="Nat. Genet.">
        <title>Improved pea reference genome and pan-genome highlight genomic features and evolutionary characteristics.</title>
        <authorList>
            <person name="Yang T."/>
            <person name="Liu R."/>
            <person name="Luo Y."/>
            <person name="Hu S."/>
            <person name="Wang D."/>
            <person name="Wang C."/>
            <person name="Pandey M.K."/>
            <person name="Ge S."/>
            <person name="Xu Q."/>
            <person name="Li N."/>
            <person name="Li G."/>
            <person name="Huang Y."/>
            <person name="Saxena R.K."/>
            <person name="Ji Y."/>
            <person name="Li M."/>
            <person name="Yan X."/>
            <person name="He Y."/>
            <person name="Liu Y."/>
            <person name="Wang X."/>
            <person name="Xiang C."/>
            <person name="Varshney R.K."/>
            <person name="Ding H."/>
            <person name="Gao S."/>
            <person name="Zong X."/>
        </authorList>
    </citation>
    <scope>NUCLEOTIDE SEQUENCE [LARGE SCALE GENOMIC DNA]</scope>
    <source>
        <strain evidence="2 3">cv. Zhongwan 6</strain>
    </source>
</reference>
<accession>A0A9D4VTG2</accession>
<keyword evidence="3" id="KW-1185">Reference proteome</keyword>
<organism evidence="2 3">
    <name type="scientific">Pisum sativum</name>
    <name type="common">Garden pea</name>
    <name type="synonym">Lathyrus oleraceus</name>
    <dbReference type="NCBI Taxonomy" id="3888"/>
    <lineage>
        <taxon>Eukaryota</taxon>
        <taxon>Viridiplantae</taxon>
        <taxon>Streptophyta</taxon>
        <taxon>Embryophyta</taxon>
        <taxon>Tracheophyta</taxon>
        <taxon>Spermatophyta</taxon>
        <taxon>Magnoliopsida</taxon>
        <taxon>eudicotyledons</taxon>
        <taxon>Gunneridae</taxon>
        <taxon>Pentapetalae</taxon>
        <taxon>rosids</taxon>
        <taxon>fabids</taxon>
        <taxon>Fabales</taxon>
        <taxon>Fabaceae</taxon>
        <taxon>Papilionoideae</taxon>
        <taxon>50 kb inversion clade</taxon>
        <taxon>NPAAA clade</taxon>
        <taxon>Hologalegina</taxon>
        <taxon>IRL clade</taxon>
        <taxon>Fabeae</taxon>
        <taxon>Lathyrus</taxon>
    </lineage>
</organism>
<dbReference type="Proteomes" id="UP001058974">
    <property type="component" value="Chromosome 7"/>
</dbReference>